<dbReference type="GO" id="GO:0003677">
    <property type="term" value="F:DNA binding"/>
    <property type="evidence" value="ECO:0007669"/>
    <property type="project" value="UniProtKB-KW"/>
</dbReference>
<dbReference type="SUPFAM" id="SSF56349">
    <property type="entry name" value="DNA breaking-rejoining enzymes"/>
    <property type="match status" value="1"/>
</dbReference>
<dbReference type="PANTHER" id="PTHR30349:SF88">
    <property type="entry name" value="BLL1584 PROTEIN"/>
    <property type="match status" value="1"/>
</dbReference>
<dbReference type="Proteomes" id="UP000006843">
    <property type="component" value="Chromosome I"/>
</dbReference>
<keyword evidence="3" id="KW-0233">DNA recombination</keyword>
<keyword evidence="6" id="KW-1185">Reference proteome</keyword>
<evidence type="ECO:0000256" key="1">
    <source>
        <dbReference type="ARBA" id="ARBA00022908"/>
    </source>
</evidence>
<dbReference type="PATRIC" id="fig|326442.8.peg.2030"/>
<dbReference type="PROSITE" id="PS51898">
    <property type="entry name" value="TYR_RECOMBINASE"/>
    <property type="match status" value="1"/>
</dbReference>
<organism evidence="5 6">
    <name type="scientific">Pseudoalteromonas translucida (strain TAC 125)</name>
    <dbReference type="NCBI Taxonomy" id="326442"/>
    <lineage>
        <taxon>Bacteria</taxon>
        <taxon>Pseudomonadati</taxon>
        <taxon>Pseudomonadota</taxon>
        <taxon>Gammaproteobacteria</taxon>
        <taxon>Alteromonadales</taxon>
        <taxon>Pseudoalteromonadaceae</taxon>
        <taxon>Pseudoalteromonas</taxon>
    </lineage>
</organism>
<feature type="domain" description="Tyr recombinase" evidence="4">
    <location>
        <begin position="202"/>
        <end position="383"/>
    </location>
</feature>
<gene>
    <name evidence="5" type="ordered locus">PSHAa2110</name>
</gene>
<keyword evidence="1" id="KW-0229">DNA integration</keyword>
<evidence type="ECO:0000313" key="5">
    <source>
        <dbReference type="EMBL" id="CAI87166.1"/>
    </source>
</evidence>
<protein>
    <submittedName>
        <fullName evidence="5">Phage integrase</fullName>
    </submittedName>
</protein>
<dbReference type="InterPro" id="IPR013762">
    <property type="entry name" value="Integrase-like_cat_sf"/>
</dbReference>
<dbReference type="CDD" id="cd01189">
    <property type="entry name" value="INT_ICEBs1_C_like"/>
    <property type="match status" value="1"/>
</dbReference>
<dbReference type="eggNOG" id="COG0582">
    <property type="taxonomic scope" value="Bacteria"/>
</dbReference>
<dbReference type="GO" id="GO:0015074">
    <property type="term" value="P:DNA integration"/>
    <property type="evidence" value="ECO:0007669"/>
    <property type="project" value="UniProtKB-KW"/>
</dbReference>
<dbReference type="InterPro" id="IPR011010">
    <property type="entry name" value="DNA_brk_join_enz"/>
</dbReference>
<evidence type="ECO:0000313" key="6">
    <source>
        <dbReference type="Proteomes" id="UP000006843"/>
    </source>
</evidence>
<evidence type="ECO:0000256" key="3">
    <source>
        <dbReference type="ARBA" id="ARBA00023172"/>
    </source>
</evidence>
<sequence length="383" mass="43724">MLLKTQKIKPPPGVVIRYNSKGEATSFQLTFTYKSVLCREKVPFIPNKQGLKSAGFFLGQIKNEIAHDTFDYAKHFPKSNKVKLFTTTPNDAKVLDYMNLYIERGIERGLEKSTIAGYKKAKNGLKPLWDCNISEVESIDVVKLIEKSTVSRKTLSNRISFLRCCLARAVIDKLIKSNPVQNIRIGEYLPKINNIDSRGAHKDVYPFTPLEKAKIINGSSGTTRAIVSLVFNTGIRSSEWVALKKADVCLKTKQVSIYEAIVDGIVKATKTKAGRRKIPISEDVCDLLAIEMKKHDSEYLFLNSQQRVWDQDSFRKNRWIKLLDSCGVKYRYPYQMRHTFASQLISEGVNHWKVSKLMGHSSPNTLYQHYGSFIDEYEREHNA</sequence>
<dbReference type="GO" id="GO:0006310">
    <property type="term" value="P:DNA recombination"/>
    <property type="evidence" value="ECO:0007669"/>
    <property type="project" value="UniProtKB-KW"/>
</dbReference>
<dbReference type="InterPro" id="IPR022000">
    <property type="entry name" value="Min27-like_integrase_DNA_bind"/>
</dbReference>
<accession>Q3IEL8</accession>
<dbReference type="Pfam" id="PF00589">
    <property type="entry name" value="Phage_integrase"/>
    <property type="match status" value="1"/>
</dbReference>
<dbReference type="AlphaFoldDB" id="Q3IEL8"/>
<dbReference type="InterPro" id="IPR010998">
    <property type="entry name" value="Integrase_recombinase_N"/>
</dbReference>
<proteinExistence type="predicted"/>
<dbReference type="KEGG" id="pha:PSHAa2110"/>
<dbReference type="Gene3D" id="1.10.150.130">
    <property type="match status" value="1"/>
</dbReference>
<keyword evidence="2" id="KW-0238">DNA-binding</keyword>
<dbReference type="Gene3D" id="1.10.443.10">
    <property type="entry name" value="Intergrase catalytic core"/>
    <property type="match status" value="1"/>
</dbReference>
<dbReference type="HOGENOM" id="CLU_027562_8_2_6"/>
<dbReference type="BioCyc" id="PHAL326442:PSHA_RS10420-MONOMER"/>
<evidence type="ECO:0000256" key="2">
    <source>
        <dbReference type="ARBA" id="ARBA00023125"/>
    </source>
</evidence>
<evidence type="ECO:0000259" key="4">
    <source>
        <dbReference type="PROSITE" id="PS51898"/>
    </source>
</evidence>
<name>Q3IEL8_PSET1</name>
<dbReference type="InterPro" id="IPR002104">
    <property type="entry name" value="Integrase_catalytic"/>
</dbReference>
<dbReference type="EMBL" id="CR954246">
    <property type="protein sequence ID" value="CAI87166.1"/>
    <property type="molecule type" value="Genomic_DNA"/>
</dbReference>
<dbReference type="Pfam" id="PF12167">
    <property type="entry name" value="Arm-DNA-bind_2"/>
    <property type="match status" value="1"/>
</dbReference>
<reference evidence="5 6" key="1">
    <citation type="journal article" date="2005" name="Genome Res.">
        <title>Coping with cold: the genome of the versatile marine Antarctica bacterium Pseudoalteromonas haloplanktis TAC125.</title>
        <authorList>
            <person name="Medigue C."/>
            <person name="Krin E."/>
            <person name="Pascal G."/>
            <person name="Barbe V."/>
            <person name="Bernsel A."/>
            <person name="Bertin P."/>
            <person name="Cheung F."/>
            <person name="Cruveiller S."/>
            <person name="Damico S."/>
            <person name="Duilio A."/>
            <person name="Fang G."/>
            <person name="Feller G."/>
            <person name="Mangenot S."/>
            <person name="Marino G."/>
            <person name="Nilsson J."/>
            <person name="Parilli E."/>
            <person name="Rocha E."/>
            <person name="Rouy Z."/>
            <person name="Sekowska A."/>
            <person name="Tutino M.L."/>
            <person name="Vallenet D."/>
            <person name="von Heijne G."/>
            <person name="Danchin A."/>
        </authorList>
    </citation>
    <scope>NUCLEOTIDE SEQUENCE [LARGE SCALE GENOMIC DNA]</scope>
    <source>
        <strain evidence="6">TAC 125</strain>
    </source>
</reference>
<dbReference type="InterPro" id="IPR050090">
    <property type="entry name" value="Tyrosine_recombinase_XerCD"/>
</dbReference>
<dbReference type="PANTHER" id="PTHR30349">
    <property type="entry name" value="PHAGE INTEGRASE-RELATED"/>
    <property type="match status" value="1"/>
</dbReference>
<dbReference type="STRING" id="326442.PSHAa2110"/>